<dbReference type="KEGG" id="sted:SPTER_07810"/>
<proteinExistence type="predicted"/>
<evidence type="ECO:0000313" key="1">
    <source>
        <dbReference type="EMBL" id="QDR79506.1"/>
    </source>
</evidence>
<reference evidence="1 2" key="1">
    <citation type="submission" date="2019-02" db="EMBL/GenBank/DDBJ databases">
        <title>Closed genome of Sporomusa termitida DSM 4440.</title>
        <authorList>
            <person name="Poehlein A."/>
            <person name="Daniel R."/>
        </authorList>
    </citation>
    <scope>NUCLEOTIDE SEQUENCE [LARGE SCALE GENOMIC DNA]</scope>
    <source>
        <strain evidence="1 2">DSM 4440</strain>
    </source>
</reference>
<name>A0A517DQG0_9FIRM</name>
<dbReference type="Proteomes" id="UP000320776">
    <property type="component" value="Chromosome"/>
</dbReference>
<dbReference type="EMBL" id="CP036259">
    <property type="protein sequence ID" value="QDR79506.1"/>
    <property type="molecule type" value="Genomic_DNA"/>
</dbReference>
<accession>A0A517DQG0</accession>
<dbReference type="AlphaFoldDB" id="A0A517DQG0"/>
<sequence>MYGDYDICDGEDFDGVMINHGHSKAIRPDKKQVSIGLLLALRTMADTNKDRPQCPAHLLLNIKGFPGRPRRKAVNPFKGNGKLAGALVAQQSTDILHTHLVIG</sequence>
<keyword evidence="2" id="KW-1185">Reference proteome</keyword>
<gene>
    <name evidence="1" type="ORF">SPTER_07810</name>
</gene>
<organism evidence="1 2">
    <name type="scientific">Sporomusa termitida</name>
    <dbReference type="NCBI Taxonomy" id="2377"/>
    <lineage>
        <taxon>Bacteria</taxon>
        <taxon>Bacillati</taxon>
        <taxon>Bacillota</taxon>
        <taxon>Negativicutes</taxon>
        <taxon>Selenomonadales</taxon>
        <taxon>Sporomusaceae</taxon>
        <taxon>Sporomusa</taxon>
    </lineage>
</organism>
<evidence type="ECO:0000313" key="2">
    <source>
        <dbReference type="Proteomes" id="UP000320776"/>
    </source>
</evidence>
<protein>
    <submittedName>
        <fullName evidence="1">Uncharacterized protein</fullName>
    </submittedName>
</protein>